<evidence type="ECO:0000256" key="7">
    <source>
        <dbReference type="SAM" id="Phobius"/>
    </source>
</evidence>
<evidence type="ECO:0000259" key="8">
    <source>
        <dbReference type="Pfam" id="PF02687"/>
    </source>
</evidence>
<organism evidence="10 11">
    <name type="scientific">Propionibacterium freudenreichii subsp. shermanii (strain ATCC 9614 / DSM 4902 / CIP 103027 / NCIMB 8099 / CIRM-BIA1)</name>
    <dbReference type="NCBI Taxonomy" id="754252"/>
    <lineage>
        <taxon>Bacteria</taxon>
        <taxon>Bacillati</taxon>
        <taxon>Actinomycetota</taxon>
        <taxon>Actinomycetes</taxon>
        <taxon>Propionibacteriales</taxon>
        <taxon>Propionibacteriaceae</taxon>
        <taxon>Propionibacterium</taxon>
    </lineage>
</organism>
<proteinExistence type="inferred from homology"/>
<sequence length="873" mass="90882">MTRPHPVRRRRLPVLRQFRADMWKASWKSLMGHKVRLLLSALSVVLGIAFLSGALTFTGMLSNTFAAITQGTIADVSVGVKGTQSIDSVVTPDYTKNHLTNADIDRIRGVAGVESASGQITQMNTVYLLGTNNKVVGMAGPPSIASNFTTEPAMNHKPGIEVRSGQAPTTDDEVAVDPSSLERSGYHLGDTVKLLANGQTITKKLVGTAAWGSGGSAGAAYVFFDDVTASQLLMGGAPGYMQAAVTVKAGSDVDAVTKAVAAAVPDGFEAVPGHQVADQLKTALDQAMDFVNIFLGVFAAISLVVACFLIVNTFSMLVAQRSRELALYRALGASRGQVAWSVIFEALLTGLVGGVIGVGLGAFLAYGIGEAVTAAGMDMVSSVPMPSWQNALLSVVIAVVVTVVAAWFPSRRASRVPPIAAMTGEVTSGEGGLGRRTLVGTIMLVVGIAGIWSGVTLKVSKNMWLLGGGAFLVLIAVTLMSPVIGRPLIWVMGRAYRLLFGETGKLAELNAIRLPRRTAATASALMIGITLVSTLSILGASASTSTEHSVRDSLRGDFVISSLNYGPLPASLFDEVKSTQGVASVHRARTAATTINGARARVIGYPTSDFNKIQAQSMVTGTMGDALGEVIVSQAYADEQKLQVGSTLESVDAATMAPLKLTVTGIFTTPKGGGFGSINANLATVAALGNRDRDSQLSVDAAPGASHQSVQDALDSATSDNPLIVVQNQQEYAKAQSAQIDQMLTTVYALLGLAVVIAVLGIVNTLALSVVERTREIGLLRAVGMKRGQLRLMITLESVIIAVLGAVLGLVMGLGFGVALQHVLVDQGLSILSIPWGRLGIFLAVSVVVGVLAAVVPARRATKLNMLDAISSE</sequence>
<keyword evidence="4 7" id="KW-1133">Transmembrane helix</keyword>
<gene>
    <name evidence="10" type="ordered locus">PFREUD_00070</name>
</gene>
<keyword evidence="3 7" id="KW-0812">Transmembrane</keyword>
<comment type="subcellular location">
    <subcellularLocation>
        <location evidence="1">Cell membrane</location>
        <topology evidence="1">Multi-pass membrane protein</topology>
    </subcellularLocation>
</comment>
<evidence type="ECO:0000256" key="6">
    <source>
        <dbReference type="ARBA" id="ARBA00038076"/>
    </source>
</evidence>
<evidence type="ECO:0000259" key="9">
    <source>
        <dbReference type="Pfam" id="PF12704"/>
    </source>
</evidence>
<feature type="transmembrane region" description="Helical" evidence="7">
    <location>
        <begin position="338"/>
        <end position="368"/>
    </location>
</feature>
<dbReference type="InterPro" id="IPR003838">
    <property type="entry name" value="ABC3_permease_C"/>
</dbReference>
<feature type="transmembrane region" description="Helical" evidence="7">
    <location>
        <begin position="519"/>
        <end position="540"/>
    </location>
</feature>
<dbReference type="GO" id="GO:0022857">
    <property type="term" value="F:transmembrane transporter activity"/>
    <property type="evidence" value="ECO:0007669"/>
    <property type="project" value="TreeGrafter"/>
</dbReference>
<reference evidence="10 11" key="1">
    <citation type="journal article" date="2010" name="PLoS ONE">
        <title>The complete genome of Propionibacterium freudenreichii CIRM-BIA1, a hardy actinobacterium with food and probiotic applications.</title>
        <authorList>
            <person name="Falentin H."/>
            <person name="Deutsch S.M."/>
            <person name="Jan G."/>
            <person name="Loux V."/>
            <person name="Thierry A."/>
            <person name="Parayre S."/>
            <person name="Maillard M.B."/>
            <person name="Dherbecourt J."/>
            <person name="Cousin F.J."/>
            <person name="Jardin J."/>
            <person name="Siguier P."/>
            <person name="Couloux A."/>
            <person name="Barbe V."/>
            <person name="Vacherie B."/>
            <person name="Wincker P."/>
            <person name="Gibrat J.F."/>
            <person name="Gaillardin C."/>
            <person name="Lortal S."/>
        </authorList>
    </citation>
    <scope>NUCLEOTIDE SEQUENCE [LARGE SCALE GENOMIC DNA]</scope>
    <source>
        <strain evidence="11">ATCC 9614 / DSM 4902 / CIP 103027 / NCIMB 8099 / CIRM-BIA1</strain>
    </source>
</reference>
<dbReference type="Pfam" id="PF02687">
    <property type="entry name" value="FtsX"/>
    <property type="match status" value="2"/>
</dbReference>
<dbReference type="STRING" id="754252.PFREUD_00070"/>
<dbReference type="AlphaFoldDB" id="D7GHD5"/>
<dbReference type="Pfam" id="PF12704">
    <property type="entry name" value="MacB_PCD"/>
    <property type="match status" value="2"/>
</dbReference>
<dbReference type="KEGG" id="pfr:PFREUD_00070"/>
<comment type="similarity">
    <text evidence="6">Belongs to the ABC-4 integral membrane protein family.</text>
</comment>
<feature type="domain" description="MacB-like periplasmic core" evidence="9">
    <location>
        <begin position="38"/>
        <end position="262"/>
    </location>
</feature>
<evidence type="ECO:0000256" key="2">
    <source>
        <dbReference type="ARBA" id="ARBA00022475"/>
    </source>
</evidence>
<evidence type="ECO:0000256" key="4">
    <source>
        <dbReference type="ARBA" id="ARBA00022989"/>
    </source>
</evidence>
<feature type="transmembrane region" description="Helical" evidence="7">
    <location>
        <begin position="792"/>
        <end position="816"/>
    </location>
</feature>
<dbReference type="InterPro" id="IPR050250">
    <property type="entry name" value="Macrolide_Exporter_MacB"/>
</dbReference>
<evidence type="ECO:0000313" key="11">
    <source>
        <dbReference type="Proteomes" id="UP000000936"/>
    </source>
</evidence>
<dbReference type="InterPro" id="IPR025857">
    <property type="entry name" value="MacB_PCD"/>
</dbReference>
<name>D7GHD5_PROFC</name>
<protein>
    <submittedName>
        <fullName evidence="10">ABC transporter</fullName>
    </submittedName>
</protein>
<evidence type="ECO:0000313" key="10">
    <source>
        <dbReference type="EMBL" id="CBL55507.1"/>
    </source>
</evidence>
<feature type="transmembrane region" description="Helical" evidence="7">
    <location>
        <begin position="438"/>
        <end position="457"/>
    </location>
</feature>
<feature type="transmembrane region" description="Helical" evidence="7">
    <location>
        <begin position="388"/>
        <end position="408"/>
    </location>
</feature>
<feature type="transmembrane region" description="Helical" evidence="7">
    <location>
        <begin position="747"/>
        <end position="771"/>
    </location>
</feature>
<dbReference type="Proteomes" id="UP000000936">
    <property type="component" value="Chromosome"/>
</dbReference>
<evidence type="ECO:0000256" key="5">
    <source>
        <dbReference type="ARBA" id="ARBA00023136"/>
    </source>
</evidence>
<evidence type="ECO:0000256" key="3">
    <source>
        <dbReference type="ARBA" id="ARBA00022692"/>
    </source>
</evidence>
<feature type="transmembrane region" description="Helical" evidence="7">
    <location>
        <begin position="836"/>
        <end position="856"/>
    </location>
</feature>
<feature type="domain" description="ABC3 transporter permease C-terminal" evidence="8">
    <location>
        <begin position="297"/>
        <end position="418"/>
    </location>
</feature>
<dbReference type="HOGENOM" id="CLU_012341_1_0_11"/>
<dbReference type="GO" id="GO:0005886">
    <property type="term" value="C:plasma membrane"/>
    <property type="evidence" value="ECO:0007669"/>
    <property type="project" value="UniProtKB-SubCell"/>
</dbReference>
<dbReference type="EMBL" id="FN806773">
    <property type="protein sequence ID" value="CBL55507.1"/>
    <property type="molecule type" value="Genomic_DNA"/>
</dbReference>
<evidence type="ECO:0000256" key="1">
    <source>
        <dbReference type="ARBA" id="ARBA00004651"/>
    </source>
</evidence>
<feature type="transmembrane region" description="Helical" evidence="7">
    <location>
        <begin position="463"/>
        <end position="484"/>
    </location>
</feature>
<feature type="domain" description="ABC3 transporter permease C-terminal" evidence="8">
    <location>
        <begin position="750"/>
        <end position="865"/>
    </location>
</feature>
<dbReference type="PANTHER" id="PTHR30572:SF4">
    <property type="entry name" value="ABC TRANSPORTER PERMEASE YTRF"/>
    <property type="match status" value="1"/>
</dbReference>
<keyword evidence="11" id="KW-1185">Reference proteome</keyword>
<keyword evidence="5 7" id="KW-0472">Membrane</keyword>
<feature type="transmembrane region" description="Helical" evidence="7">
    <location>
        <begin position="293"/>
        <end position="318"/>
    </location>
</feature>
<keyword evidence="2" id="KW-1003">Cell membrane</keyword>
<feature type="domain" description="MacB-like periplasmic core" evidence="9">
    <location>
        <begin position="518"/>
        <end position="716"/>
    </location>
</feature>
<dbReference type="eggNOG" id="COG3127">
    <property type="taxonomic scope" value="Bacteria"/>
</dbReference>
<accession>D7GHD5</accession>
<dbReference type="PANTHER" id="PTHR30572">
    <property type="entry name" value="MEMBRANE COMPONENT OF TRANSPORTER-RELATED"/>
    <property type="match status" value="1"/>
</dbReference>